<dbReference type="InterPro" id="IPR015947">
    <property type="entry name" value="PUA-like_sf"/>
</dbReference>
<feature type="domain" description="EVE" evidence="1">
    <location>
        <begin position="5"/>
        <end position="117"/>
    </location>
</feature>
<proteinExistence type="predicted"/>
<dbReference type="InterPro" id="IPR052181">
    <property type="entry name" value="5hmC_binding"/>
</dbReference>
<sequence>MREKKYWLLKSEPSDYSFEELKSEHKATAEWDGVRNYQARNLLRDEIKIGDRVLFYHSNSKPSAVVGTAVVVRDGYADFTAWDPDSKHPDTKSTSDNPIWFMVDIKAEVTFEAPVSL</sequence>
<dbReference type="SUPFAM" id="SSF88697">
    <property type="entry name" value="PUA domain-like"/>
    <property type="match status" value="1"/>
</dbReference>
<evidence type="ECO:0000313" key="2">
    <source>
        <dbReference type="EMBL" id="SVB47046.1"/>
    </source>
</evidence>
<organism evidence="2">
    <name type="scientific">marine metagenome</name>
    <dbReference type="NCBI Taxonomy" id="408172"/>
    <lineage>
        <taxon>unclassified sequences</taxon>
        <taxon>metagenomes</taxon>
        <taxon>ecological metagenomes</taxon>
    </lineage>
</organism>
<dbReference type="AlphaFoldDB" id="A0A382E8E3"/>
<dbReference type="PANTHER" id="PTHR14087:SF7">
    <property type="entry name" value="THYMOCYTE NUCLEAR PROTEIN 1"/>
    <property type="match status" value="1"/>
</dbReference>
<name>A0A382E8E3_9ZZZZ</name>
<protein>
    <recommendedName>
        <fullName evidence="1">EVE domain-containing protein</fullName>
    </recommendedName>
</protein>
<dbReference type="Gene3D" id="3.10.590.10">
    <property type="entry name" value="ph1033 like domains"/>
    <property type="match status" value="1"/>
</dbReference>
<feature type="non-terminal residue" evidence="2">
    <location>
        <position position="117"/>
    </location>
</feature>
<accession>A0A382E8E3</accession>
<reference evidence="2" key="1">
    <citation type="submission" date="2018-05" db="EMBL/GenBank/DDBJ databases">
        <authorList>
            <person name="Lanie J.A."/>
            <person name="Ng W.-L."/>
            <person name="Kazmierczak K.M."/>
            <person name="Andrzejewski T.M."/>
            <person name="Davidsen T.M."/>
            <person name="Wayne K.J."/>
            <person name="Tettelin H."/>
            <person name="Glass J.I."/>
            <person name="Rusch D."/>
            <person name="Podicherti R."/>
            <person name="Tsui H.-C.T."/>
            <person name="Winkler M.E."/>
        </authorList>
    </citation>
    <scope>NUCLEOTIDE SEQUENCE</scope>
</reference>
<evidence type="ECO:0000259" key="1">
    <source>
        <dbReference type="Pfam" id="PF01878"/>
    </source>
</evidence>
<dbReference type="InterPro" id="IPR002740">
    <property type="entry name" value="EVE_domain"/>
</dbReference>
<dbReference type="CDD" id="cd21133">
    <property type="entry name" value="EVE"/>
    <property type="match status" value="1"/>
</dbReference>
<dbReference type="Pfam" id="PF01878">
    <property type="entry name" value="EVE"/>
    <property type="match status" value="1"/>
</dbReference>
<dbReference type="EMBL" id="UINC01043259">
    <property type="protein sequence ID" value="SVB47046.1"/>
    <property type="molecule type" value="Genomic_DNA"/>
</dbReference>
<dbReference type="InterPro" id="IPR047197">
    <property type="entry name" value="THYN1-like_EVE"/>
</dbReference>
<gene>
    <name evidence="2" type="ORF">METZ01_LOCUS199900</name>
</gene>
<dbReference type="PANTHER" id="PTHR14087">
    <property type="entry name" value="THYMOCYTE NUCLEAR PROTEIN 1"/>
    <property type="match status" value="1"/>
</dbReference>
<dbReference type="GO" id="GO:0005634">
    <property type="term" value="C:nucleus"/>
    <property type="evidence" value="ECO:0007669"/>
    <property type="project" value="TreeGrafter"/>
</dbReference>